<dbReference type="EMBL" id="SNRW01040511">
    <property type="protein sequence ID" value="KAA6343431.1"/>
    <property type="molecule type" value="Genomic_DNA"/>
</dbReference>
<feature type="non-terminal residue" evidence="2">
    <location>
        <position position="63"/>
    </location>
</feature>
<organism evidence="2 3">
    <name type="scientific">Streblomastix strix</name>
    <dbReference type="NCBI Taxonomy" id="222440"/>
    <lineage>
        <taxon>Eukaryota</taxon>
        <taxon>Metamonada</taxon>
        <taxon>Preaxostyla</taxon>
        <taxon>Oxymonadida</taxon>
        <taxon>Streblomastigidae</taxon>
        <taxon>Streblomastix</taxon>
    </lineage>
</organism>
<evidence type="ECO:0000313" key="2">
    <source>
        <dbReference type="EMBL" id="KAA6343431.1"/>
    </source>
</evidence>
<comment type="caution">
    <text evidence="2">The sequence shown here is derived from an EMBL/GenBank/DDBJ whole genome shotgun (WGS) entry which is preliminary data.</text>
</comment>
<protein>
    <recommendedName>
        <fullName evidence="1">PARP catalytic domain-containing protein</fullName>
    </recommendedName>
</protein>
<proteinExistence type="predicted"/>
<sequence length="63" mass="7243">MGGIPKLSIQSIFQQYREGADRRFDEILKKKQKNSVGGAVSHVELYLQSSFELESTKMFLFCK</sequence>
<accession>A0A5J4SDU7</accession>
<gene>
    <name evidence="2" type="ORF">EZS28_052311</name>
</gene>
<dbReference type="PROSITE" id="PS51059">
    <property type="entry name" value="PARP_CATALYTIC"/>
    <property type="match status" value="1"/>
</dbReference>
<name>A0A5J4SDU7_9EUKA</name>
<dbReference type="InterPro" id="IPR012317">
    <property type="entry name" value="Poly(ADP-ribose)pol_cat_dom"/>
</dbReference>
<dbReference type="AlphaFoldDB" id="A0A5J4SDU7"/>
<dbReference type="Proteomes" id="UP000324800">
    <property type="component" value="Unassembled WGS sequence"/>
</dbReference>
<evidence type="ECO:0000259" key="1">
    <source>
        <dbReference type="PROSITE" id="PS51059"/>
    </source>
</evidence>
<reference evidence="2 3" key="1">
    <citation type="submission" date="2019-03" db="EMBL/GenBank/DDBJ databases">
        <title>Single cell metagenomics reveals metabolic interactions within the superorganism composed of flagellate Streblomastix strix and complex community of Bacteroidetes bacteria on its surface.</title>
        <authorList>
            <person name="Treitli S.C."/>
            <person name="Kolisko M."/>
            <person name="Husnik F."/>
            <person name="Keeling P."/>
            <person name="Hampl V."/>
        </authorList>
    </citation>
    <scope>NUCLEOTIDE SEQUENCE [LARGE SCALE GENOMIC DNA]</scope>
    <source>
        <strain evidence="2">ST1C</strain>
    </source>
</reference>
<feature type="domain" description="PARP catalytic" evidence="1">
    <location>
        <begin position="1"/>
        <end position="63"/>
    </location>
</feature>
<evidence type="ECO:0000313" key="3">
    <source>
        <dbReference type="Proteomes" id="UP000324800"/>
    </source>
</evidence>
<dbReference type="GO" id="GO:0003950">
    <property type="term" value="F:NAD+ poly-ADP-ribosyltransferase activity"/>
    <property type="evidence" value="ECO:0007669"/>
    <property type="project" value="InterPro"/>
</dbReference>